<organism evidence="1 2">
    <name type="scientific">Oceaniradius stylonematis</name>
    <dbReference type="NCBI Taxonomy" id="2184161"/>
    <lineage>
        <taxon>Bacteria</taxon>
        <taxon>Pseudomonadati</taxon>
        <taxon>Pseudomonadota</taxon>
        <taxon>Alphaproteobacteria</taxon>
        <taxon>Hyphomicrobiales</taxon>
        <taxon>Ahrensiaceae</taxon>
        <taxon>Oceaniradius</taxon>
    </lineage>
</organism>
<protein>
    <submittedName>
        <fullName evidence="1">Aldose 1-epimerase</fullName>
    </submittedName>
</protein>
<keyword evidence="2" id="KW-1185">Reference proteome</keyword>
<dbReference type="InterPro" id="IPR014718">
    <property type="entry name" value="GH-type_carb-bd"/>
</dbReference>
<dbReference type="CDD" id="cd09021">
    <property type="entry name" value="Aldose_epim_Ec_YphB"/>
    <property type="match status" value="1"/>
</dbReference>
<evidence type="ECO:0000313" key="1">
    <source>
        <dbReference type="EMBL" id="RKF05329.1"/>
    </source>
</evidence>
<dbReference type="InterPro" id="IPR011013">
    <property type="entry name" value="Gal_mutarotase_sf_dom"/>
</dbReference>
<reference evidence="1 2" key="1">
    <citation type="journal article" date="2018" name="Int. J. Syst. Bacteriol.">
        <title>Oceaniradius stylonemae gen. nov., sp. nov., isolated from a red alga, Stylonema cornu-cervi.</title>
        <authorList>
            <person name="Jeong S."/>
        </authorList>
    </citation>
    <scope>NUCLEOTIDE SEQUENCE [LARGE SCALE GENOMIC DNA]</scope>
    <source>
        <strain evidence="1 2">StC1</strain>
    </source>
</reference>
<dbReference type="OrthoDB" id="9796517at2"/>
<evidence type="ECO:0000313" key="2">
    <source>
        <dbReference type="Proteomes" id="UP000246132"/>
    </source>
</evidence>
<gene>
    <name evidence="1" type="ORF">DEM25_017485</name>
</gene>
<name>A0A3A8A571_9HYPH</name>
<dbReference type="Proteomes" id="UP000246132">
    <property type="component" value="Unassembled WGS sequence"/>
</dbReference>
<accession>A0A3A8A571</accession>
<comment type="caution">
    <text evidence="1">The sequence shown here is derived from an EMBL/GenBank/DDBJ whole genome shotgun (WGS) entry which is preliminary data.</text>
</comment>
<dbReference type="SUPFAM" id="SSF74650">
    <property type="entry name" value="Galactose mutarotase-like"/>
    <property type="match status" value="1"/>
</dbReference>
<dbReference type="AlphaFoldDB" id="A0A3A8A571"/>
<sequence>MEFGGLSIGDPAMLIVEDARSRIAVRPDMGAGLARFDALTADGPKPVLRPTAAGGNHPFDLACNLMLPFANRISGGGFGFDGSFHPVPPNLPDDDPCPLHGDGLQRAWSVVAHQADRIELALDEGAIGPWRYSARIEWRLEDGTLHGTLTATNTGARLPFGGGFHPWLPRLDRTTLCFRASHVWLSDAANLPTKRMPITGRPQWDFSKPSALPGDRIDNCFDGWDGKAVVTQPDLGIDVSVSVSQNLDHAMVFAPSVNAGFFCFEPVSHAVDAINAPGHPGMIVLAPGDAMTLSMTLGWAPRDR</sequence>
<dbReference type="EMBL" id="QFWV02000022">
    <property type="protein sequence ID" value="RKF05329.1"/>
    <property type="molecule type" value="Genomic_DNA"/>
</dbReference>
<dbReference type="RefSeq" id="WP_109767235.1">
    <property type="nucleotide sequence ID" value="NZ_QFWV02000022.1"/>
</dbReference>
<dbReference type="InterPro" id="IPR008183">
    <property type="entry name" value="Aldose_1/G6P_1-epimerase"/>
</dbReference>
<dbReference type="GO" id="GO:0030246">
    <property type="term" value="F:carbohydrate binding"/>
    <property type="evidence" value="ECO:0007669"/>
    <property type="project" value="InterPro"/>
</dbReference>
<proteinExistence type="predicted"/>
<dbReference type="Pfam" id="PF01263">
    <property type="entry name" value="Aldose_epim"/>
    <property type="match status" value="1"/>
</dbReference>
<dbReference type="Gene3D" id="2.70.98.10">
    <property type="match status" value="1"/>
</dbReference>
<dbReference type="GO" id="GO:0005975">
    <property type="term" value="P:carbohydrate metabolic process"/>
    <property type="evidence" value="ECO:0007669"/>
    <property type="project" value="InterPro"/>
</dbReference>
<dbReference type="GO" id="GO:0016853">
    <property type="term" value="F:isomerase activity"/>
    <property type="evidence" value="ECO:0007669"/>
    <property type="project" value="InterPro"/>
</dbReference>